<proteinExistence type="predicted"/>
<dbReference type="SFLD" id="SFLDS00029">
    <property type="entry name" value="Radical_SAM"/>
    <property type="match status" value="1"/>
</dbReference>
<dbReference type="EMBL" id="BGZN01000005">
    <property type="protein sequence ID" value="GBR73025.1"/>
    <property type="molecule type" value="Genomic_DNA"/>
</dbReference>
<protein>
    <submittedName>
        <fullName evidence="6">Radical SAM protein</fullName>
    </submittedName>
</protein>
<sequence>MIKQPLYETVNKELGDYPPEYFCERLRICSVSLQVTEKCTNHCRHCANYGSPQNTASLDFAVIKKVIVEMLEQKYSLLLLWGGEPFLYKYFYETIKFAFASGIKDIGVNTNCFWAVSEKAVEGFIKKVASWQNNDQRLTLSISCDRFHQEQEASTPVKNIVNLIAVLEREGLDYDIQSIYTENDTVFESVLTALRERNVPVDNVKKRRRVLPLEYIGRAAQLSHKTDFAAEYNCAFLNKNPEILLFVTAGGQAVFAENFVGDKLLPFGNIKNQSLADIENEMNSCKILKLIRLWPKKFFFYPFRKYLDLQDFCCDLSDGKIKNAFYVRDKVTEILQIKEKQFDMSDKLQAARRIYSGVNELPEQECLDIIERYGDLSDVFYLRELNGKITTEQKIQTILATTFSMSGNQI</sequence>
<dbReference type="AlphaFoldDB" id="A0A388T926"/>
<gene>
    <name evidence="6" type="ORF">NO1_0479</name>
</gene>
<name>A0A388T926_TERA1</name>
<evidence type="ECO:0000259" key="5">
    <source>
        <dbReference type="Pfam" id="PF04055"/>
    </source>
</evidence>
<dbReference type="InterPro" id="IPR013785">
    <property type="entry name" value="Aldolase_TIM"/>
</dbReference>
<dbReference type="PANTHER" id="PTHR11228">
    <property type="entry name" value="RADICAL SAM DOMAIN PROTEIN"/>
    <property type="match status" value="1"/>
</dbReference>
<accession>A0A388T926</accession>
<keyword evidence="2" id="KW-0479">Metal-binding</keyword>
<dbReference type="PANTHER" id="PTHR11228:SF7">
    <property type="entry name" value="PQQA PEPTIDE CYCLASE"/>
    <property type="match status" value="1"/>
</dbReference>
<dbReference type="Pfam" id="PF04055">
    <property type="entry name" value="Radical_SAM"/>
    <property type="match status" value="1"/>
</dbReference>
<evidence type="ECO:0000313" key="7">
    <source>
        <dbReference type="Proteomes" id="UP000269352"/>
    </source>
</evidence>
<keyword evidence="3" id="KW-0408">Iron</keyword>
<dbReference type="GO" id="GO:0051536">
    <property type="term" value="F:iron-sulfur cluster binding"/>
    <property type="evidence" value="ECO:0007669"/>
    <property type="project" value="UniProtKB-KW"/>
</dbReference>
<feature type="domain" description="Radical SAM core" evidence="5">
    <location>
        <begin position="34"/>
        <end position="114"/>
    </location>
</feature>
<dbReference type="InterPro" id="IPR050377">
    <property type="entry name" value="Radical_SAM_PqqE_MftC-like"/>
</dbReference>
<dbReference type="Proteomes" id="UP000269352">
    <property type="component" value="Unassembled WGS sequence"/>
</dbReference>
<dbReference type="GO" id="GO:0003824">
    <property type="term" value="F:catalytic activity"/>
    <property type="evidence" value="ECO:0007669"/>
    <property type="project" value="InterPro"/>
</dbReference>
<keyword evidence="1" id="KW-0949">S-adenosyl-L-methionine</keyword>
<keyword evidence="7" id="KW-1185">Reference proteome</keyword>
<dbReference type="Gene3D" id="3.20.20.70">
    <property type="entry name" value="Aldolase class I"/>
    <property type="match status" value="1"/>
</dbReference>
<dbReference type="SUPFAM" id="SSF102114">
    <property type="entry name" value="Radical SAM enzymes"/>
    <property type="match status" value="1"/>
</dbReference>
<evidence type="ECO:0000256" key="2">
    <source>
        <dbReference type="ARBA" id="ARBA00022723"/>
    </source>
</evidence>
<keyword evidence="4" id="KW-0411">Iron-sulfur</keyword>
<reference evidence="6 7" key="1">
    <citation type="journal article" date="2019" name="ISME J.">
        <title>Genome analyses of uncultured TG2/ZB3 bacteria in 'Margulisbacteria' specifically attached to ectosymbiotic spirochetes of protists in the termite gut.</title>
        <authorList>
            <person name="Utami Y.D."/>
            <person name="Kuwahara H."/>
            <person name="Igai K."/>
            <person name="Murakami T."/>
            <person name="Sugaya K."/>
            <person name="Morikawa T."/>
            <person name="Nagura Y."/>
            <person name="Yuki M."/>
            <person name="Deevong P."/>
            <person name="Inoue T."/>
            <person name="Kihara K."/>
            <person name="Lo N."/>
            <person name="Yamada A."/>
            <person name="Ohkuma M."/>
            <person name="Hongoh Y."/>
        </authorList>
    </citation>
    <scope>NUCLEOTIDE SEQUENCE [LARGE SCALE GENOMIC DNA]</scope>
    <source>
        <strain evidence="6">NkOx7-01</strain>
    </source>
</reference>
<dbReference type="InterPro" id="IPR007197">
    <property type="entry name" value="rSAM"/>
</dbReference>
<evidence type="ECO:0000256" key="3">
    <source>
        <dbReference type="ARBA" id="ARBA00023004"/>
    </source>
</evidence>
<dbReference type="GO" id="GO:0046872">
    <property type="term" value="F:metal ion binding"/>
    <property type="evidence" value="ECO:0007669"/>
    <property type="project" value="UniProtKB-KW"/>
</dbReference>
<evidence type="ECO:0000256" key="1">
    <source>
        <dbReference type="ARBA" id="ARBA00022691"/>
    </source>
</evidence>
<organism evidence="6 7">
    <name type="scientific">Termititenax aidoneus</name>
    <dbReference type="NCBI Taxonomy" id="2218524"/>
    <lineage>
        <taxon>Bacteria</taxon>
        <taxon>Bacillati</taxon>
        <taxon>Candidatus Margulisiibacteriota</taxon>
        <taxon>Candidatus Termititenacia</taxon>
        <taxon>Candidatus Termititenacales</taxon>
        <taxon>Candidatus Termititenacaceae</taxon>
        <taxon>Candidatus Termititenax</taxon>
    </lineage>
</organism>
<evidence type="ECO:0000313" key="6">
    <source>
        <dbReference type="EMBL" id="GBR73025.1"/>
    </source>
</evidence>
<evidence type="ECO:0000256" key="4">
    <source>
        <dbReference type="ARBA" id="ARBA00023014"/>
    </source>
</evidence>
<dbReference type="InterPro" id="IPR058240">
    <property type="entry name" value="rSAM_sf"/>
</dbReference>
<comment type="caution">
    <text evidence="6">The sequence shown here is derived from an EMBL/GenBank/DDBJ whole genome shotgun (WGS) entry which is preliminary data.</text>
</comment>